<reference evidence="2 3" key="1">
    <citation type="submission" date="2014-04" db="EMBL/GenBank/DDBJ databases">
        <authorList>
            <consortium name="International Citrus Genome Consortium"/>
            <person name="Gmitter F."/>
            <person name="Chen C."/>
            <person name="Farmerie W."/>
            <person name="Harkins T."/>
            <person name="Desany B."/>
            <person name="Mohiuddin M."/>
            <person name="Kodira C."/>
            <person name="Borodovsky M."/>
            <person name="Lomsadze A."/>
            <person name="Burns P."/>
            <person name="Jenkins J."/>
            <person name="Prochnik S."/>
            <person name="Shu S."/>
            <person name="Chapman J."/>
            <person name="Pitluck S."/>
            <person name="Schmutz J."/>
            <person name="Rokhsar D."/>
        </authorList>
    </citation>
    <scope>NUCLEOTIDE SEQUENCE</scope>
</reference>
<dbReference type="PANTHER" id="PTHR46192">
    <property type="entry name" value="BROAD-RANGE ACID PHOSPHATASE DET1"/>
    <property type="match status" value="1"/>
</dbReference>
<dbReference type="AlphaFoldDB" id="A0A067DBP1"/>
<dbReference type="STRING" id="2711.A0A067DBP1"/>
<sequence length="99" mass="11414">MQLGEGGEYSLAIHHTDQEMLEWGLSPEMIADQKWRAHATRGEWNENCPWYLDEFFDHLMIDSEDDEKENDAEYSDANCASESSSSMIRPVDSCLKIPE</sequence>
<evidence type="ECO:0000256" key="1">
    <source>
        <dbReference type="SAM" id="MobiDB-lite"/>
    </source>
</evidence>
<organism evidence="2 3">
    <name type="scientific">Citrus sinensis</name>
    <name type="common">Sweet orange</name>
    <name type="synonym">Citrus aurantium var. sinensis</name>
    <dbReference type="NCBI Taxonomy" id="2711"/>
    <lineage>
        <taxon>Eukaryota</taxon>
        <taxon>Viridiplantae</taxon>
        <taxon>Streptophyta</taxon>
        <taxon>Embryophyta</taxon>
        <taxon>Tracheophyta</taxon>
        <taxon>Spermatophyta</taxon>
        <taxon>Magnoliopsida</taxon>
        <taxon>eudicotyledons</taxon>
        <taxon>Gunneridae</taxon>
        <taxon>Pentapetalae</taxon>
        <taxon>rosids</taxon>
        <taxon>malvids</taxon>
        <taxon>Sapindales</taxon>
        <taxon>Rutaceae</taxon>
        <taxon>Aurantioideae</taxon>
        <taxon>Citrus</taxon>
    </lineage>
</organism>
<dbReference type="InterPro" id="IPR052765">
    <property type="entry name" value="PGM-Related"/>
</dbReference>
<protein>
    <submittedName>
        <fullName evidence="2">Uncharacterized protein</fullName>
    </submittedName>
</protein>
<gene>
    <name evidence="2" type="ORF">CISIN_1g040369mg</name>
</gene>
<keyword evidence="3" id="KW-1185">Reference proteome</keyword>
<dbReference type="EMBL" id="KK796108">
    <property type="protein sequence ID" value="KDO36046.1"/>
    <property type="molecule type" value="Genomic_DNA"/>
</dbReference>
<evidence type="ECO:0000313" key="2">
    <source>
        <dbReference type="EMBL" id="KDO36046.1"/>
    </source>
</evidence>
<proteinExistence type="predicted"/>
<evidence type="ECO:0000313" key="3">
    <source>
        <dbReference type="Proteomes" id="UP000027120"/>
    </source>
</evidence>
<accession>A0A067DBP1</accession>
<feature type="compositionally biased region" description="Acidic residues" evidence="1">
    <location>
        <begin position="63"/>
        <end position="74"/>
    </location>
</feature>
<feature type="region of interest" description="Disordered" evidence="1">
    <location>
        <begin position="63"/>
        <end position="99"/>
    </location>
</feature>
<dbReference type="Proteomes" id="UP000027120">
    <property type="component" value="Unassembled WGS sequence"/>
</dbReference>
<name>A0A067DBP1_CITSI</name>